<evidence type="ECO:0008006" key="4">
    <source>
        <dbReference type="Google" id="ProtNLM"/>
    </source>
</evidence>
<sequence>MEKLISEDVFPTEAEIIQSVEVLFNELLHFRSGENLLLYVDEGSDLRVANLIKRCVENRGGQAEILRLSKTVVLDKQVLELCNAIRNGSFQVMCELSEQYFYLTKAWRIALEAGIRVYSLAGLDSASFVRCVGNVNHFAMFKFGLKLKKILQTTRHLHIKSQSGTDIRMRMGFTLRIARFSGRRLYRLITRFCGSPQSFIGDPGGILDGKTYATFLGGQIAFRGIPRTIEGIAVIDGYLWPPDEIGSLEKPLVLKIEQGRIVEIGGCSEKSKILKERFRGQPIEIEHFCIGFNPGARLPSKILEAERVFGSISIGIGKGAFHTDGVIKSPSLKMDNKLIEENGSFISAQLSGFRPNSFKKL</sequence>
<dbReference type="KEGG" id="tig:THII_3704"/>
<organism evidence="2 3">
    <name type="scientific">Thioploca ingrica</name>
    <dbReference type="NCBI Taxonomy" id="40754"/>
    <lineage>
        <taxon>Bacteria</taxon>
        <taxon>Pseudomonadati</taxon>
        <taxon>Pseudomonadota</taxon>
        <taxon>Gammaproteobacteria</taxon>
        <taxon>Thiotrichales</taxon>
        <taxon>Thiotrichaceae</taxon>
        <taxon>Thioploca</taxon>
    </lineage>
</organism>
<accession>A0A090BW52</accession>
<dbReference type="AlphaFoldDB" id="A0A090BW52"/>
<dbReference type="PANTHER" id="PTHR34448:SF1">
    <property type="entry name" value="BLL6088 PROTEIN"/>
    <property type="match status" value="1"/>
</dbReference>
<keyword evidence="1" id="KW-0479">Metal-binding</keyword>
<proteinExistence type="predicted"/>
<dbReference type="HOGENOM" id="CLU_062630_0_0_6"/>
<reference evidence="2 3" key="1">
    <citation type="journal article" date="2014" name="ISME J.">
        <title>Ecophysiology of Thioploca ingrica as revealed by the complete genome sequence supplemented with proteomic evidence.</title>
        <authorList>
            <person name="Kojima H."/>
            <person name="Ogura Y."/>
            <person name="Yamamoto N."/>
            <person name="Togashi T."/>
            <person name="Mori H."/>
            <person name="Watanabe T."/>
            <person name="Nemoto F."/>
            <person name="Kurokawa K."/>
            <person name="Hayashi T."/>
            <person name="Fukui M."/>
        </authorList>
    </citation>
    <scope>NUCLEOTIDE SEQUENCE [LARGE SCALE GENOMIC DNA]</scope>
</reference>
<dbReference type="OrthoDB" id="6918951at2"/>
<dbReference type="EMBL" id="AP014633">
    <property type="protein sequence ID" value="BAP58001.1"/>
    <property type="molecule type" value="Genomic_DNA"/>
</dbReference>
<dbReference type="InterPro" id="IPR052170">
    <property type="entry name" value="M29_Exopeptidase"/>
</dbReference>
<dbReference type="GO" id="GO:0046872">
    <property type="term" value="F:metal ion binding"/>
    <property type="evidence" value="ECO:0007669"/>
    <property type="project" value="UniProtKB-KW"/>
</dbReference>
<evidence type="ECO:0000313" key="2">
    <source>
        <dbReference type="EMBL" id="BAP58001.1"/>
    </source>
</evidence>
<evidence type="ECO:0000313" key="3">
    <source>
        <dbReference type="Proteomes" id="UP000031623"/>
    </source>
</evidence>
<keyword evidence="3" id="KW-1185">Reference proteome</keyword>
<name>A0A090BW52_9GAMM</name>
<gene>
    <name evidence="2" type="ORF">THII_3704</name>
</gene>
<dbReference type="Proteomes" id="UP000031623">
    <property type="component" value="Chromosome"/>
</dbReference>
<dbReference type="PANTHER" id="PTHR34448">
    <property type="entry name" value="AMINOPEPTIDASE"/>
    <property type="match status" value="1"/>
</dbReference>
<dbReference type="SUPFAM" id="SSF144052">
    <property type="entry name" value="Thermophilic metalloprotease-like"/>
    <property type="match status" value="1"/>
</dbReference>
<evidence type="ECO:0000256" key="1">
    <source>
        <dbReference type="ARBA" id="ARBA00022723"/>
    </source>
</evidence>
<protein>
    <recommendedName>
        <fullName evidence="4">Leucyl aminopeptidase</fullName>
    </recommendedName>
</protein>